<dbReference type="EMBL" id="KB733566">
    <property type="protein sequence ID" value="ENH98525.1"/>
    <property type="molecule type" value="Genomic_DNA"/>
</dbReference>
<reference evidence="3" key="2">
    <citation type="journal article" date="2013" name="PLoS Genet.">
        <title>Comparative genome structure, secondary metabolite, and effector coding capacity across Cochliobolus pathogens.</title>
        <authorList>
            <person name="Condon B.J."/>
            <person name="Leng Y."/>
            <person name="Wu D."/>
            <person name="Bushley K.E."/>
            <person name="Ohm R.A."/>
            <person name="Otillar R."/>
            <person name="Martin J."/>
            <person name="Schackwitz W."/>
            <person name="Grimwood J."/>
            <person name="MohdZainudin N."/>
            <person name="Xue C."/>
            <person name="Wang R."/>
            <person name="Manning V.A."/>
            <person name="Dhillon B."/>
            <person name="Tu Z.J."/>
            <person name="Steffenson B.J."/>
            <person name="Salamov A."/>
            <person name="Sun H."/>
            <person name="Lowry S."/>
            <person name="LaButti K."/>
            <person name="Han J."/>
            <person name="Copeland A."/>
            <person name="Lindquist E."/>
            <person name="Barry K."/>
            <person name="Schmutz J."/>
            <person name="Baker S.E."/>
            <person name="Ciuffetti L.M."/>
            <person name="Grigoriev I.V."/>
            <person name="Zhong S."/>
            <person name="Turgeon B.G."/>
        </authorList>
    </citation>
    <scope>NUCLEOTIDE SEQUENCE [LARGE SCALE GENOMIC DNA]</scope>
    <source>
        <strain evidence="3">C4 / ATCC 48331 / race T</strain>
    </source>
</reference>
<reference evidence="2 3" key="1">
    <citation type="journal article" date="2012" name="PLoS Pathog.">
        <title>Diverse lifestyles and strategies of plant pathogenesis encoded in the genomes of eighteen Dothideomycetes fungi.</title>
        <authorList>
            <person name="Ohm R.A."/>
            <person name="Feau N."/>
            <person name="Henrissat B."/>
            <person name="Schoch C.L."/>
            <person name="Horwitz B.A."/>
            <person name="Barry K.W."/>
            <person name="Condon B.J."/>
            <person name="Copeland A.C."/>
            <person name="Dhillon B."/>
            <person name="Glaser F."/>
            <person name="Hesse C.N."/>
            <person name="Kosti I."/>
            <person name="LaButti K."/>
            <person name="Lindquist E.A."/>
            <person name="Lucas S."/>
            <person name="Salamov A.A."/>
            <person name="Bradshaw R.E."/>
            <person name="Ciuffetti L."/>
            <person name="Hamelin R.C."/>
            <person name="Kema G.H.J."/>
            <person name="Lawrence C."/>
            <person name="Scott J.A."/>
            <person name="Spatafora J.W."/>
            <person name="Turgeon B.G."/>
            <person name="de Wit P.J.G.M."/>
            <person name="Zhong S."/>
            <person name="Goodwin S.B."/>
            <person name="Grigoriev I.V."/>
        </authorList>
    </citation>
    <scope>NUCLEOTIDE SEQUENCE [LARGE SCALE GENOMIC DNA]</scope>
    <source>
        <strain evidence="3">C4 / ATCC 48331 / race T</strain>
    </source>
</reference>
<dbReference type="AlphaFoldDB" id="N4WVW7"/>
<keyword evidence="1" id="KW-0732">Signal</keyword>
<gene>
    <name evidence="2" type="ORF">COCC4DRAFT_29139</name>
</gene>
<dbReference type="Proteomes" id="UP000012338">
    <property type="component" value="Unassembled WGS sequence"/>
</dbReference>
<evidence type="ECO:0008006" key="4">
    <source>
        <dbReference type="Google" id="ProtNLM"/>
    </source>
</evidence>
<feature type="signal peptide" evidence="1">
    <location>
        <begin position="1"/>
        <end position="18"/>
    </location>
</feature>
<name>N4WVW7_COCH4</name>
<accession>N4WVW7</accession>
<evidence type="ECO:0000256" key="1">
    <source>
        <dbReference type="SAM" id="SignalP"/>
    </source>
</evidence>
<keyword evidence="3" id="KW-1185">Reference proteome</keyword>
<evidence type="ECO:0000313" key="3">
    <source>
        <dbReference type="Proteomes" id="UP000012338"/>
    </source>
</evidence>
<evidence type="ECO:0000313" key="2">
    <source>
        <dbReference type="EMBL" id="ENH98525.1"/>
    </source>
</evidence>
<proteinExistence type="predicted"/>
<sequence>MKRTLIFAAVAAISSAAAIFPDKFLEERQCLVNGLPCLTASGEKLGTCCTGSVCTVVHSIKSQLPLILSSAPPQRDVIATREFSIQSALANYHVGTSKREAYMFA</sequence>
<feature type="chain" id="PRO_5004123518" description="Hydrophobin" evidence="1">
    <location>
        <begin position="19"/>
        <end position="105"/>
    </location>
</feature>
<organism evidence="2 3">
    <name type="scientific">Cochliobolus heterostrophus (strain C4 / ATCC 48331 / race T)</name>
    <name type="common">Southern corn leaf blight fungus</name>
    <name type="synonym">Bipolaris maydis</name>
    <dbReference type="NCBI Taxonomy" id="665024"/>
    <lineage>
        <taxon>Eukaryota</taxon>
        <taxon>Fungi</taxon>
        <taxon>Dikarya</taxon>
        <taxon>Ascomycota</taxon>
        <taxon>Pezizomycotina</taxon>
        <taxon>Dothideomycetes</taxon>
        <taxon>Pleosporomycetidae</taxon>
        <taxon>Pleosporales</taxon>
        <taxon>Pleosporineae</taxon>
        <taxon>Pleosporaceae</taxon>
        <taxon>Bipolaris</taxon>
    </lineage>
</organism>
<protein>
    <recommendedName>
        <fullName evidence="4">Hydrophobin</fullName>
    </recommendedName>
</protein>
<dbReference type="HOGENOM" id="CLU_2236329_0_0_1"/>